<dbReference type="Gene3D" id="3.30.565.10">
    <property type="entry name" value="Histidine kinase-like ATPase, C-terminal domain"/>
    <property type="match status" value="1"/>
</dbReference>
<evidence type="ECO:0000256" key="5">
    <source>
        <dbReference type="ARBA" id="ARBA00023125"/>
    </source>
</evidence>
<dbReference type="SMART" id="SM00387">
    <property type="entry name" value="HATPase_c"/>
    <property type="match status" value="1"/>
</dbReference>
<evidence type="ECO:0000256" key="4">
    <source>
        <dbReference type="ARBA" id="ARBA00023015"/>
    </source>
</evidence>
<dbReference type="SMART" id="SM00342">
    <property type="entry name" value="HTH_ARAC"/>
    <property type="match status" value="1"/>
</dbReference>
<feature type="domain" description="Response regulatory" evidence="10">
    <location>
        <begin position="1102"/>
        <end position="1217"/>
    </location>
</feature>
<dbReference type="SUPFAM" id="SSF47384">
    <property type="entry name" value="Homodimeric domain of signal transducing histidine kinase"/>
    <property type="match status" value="1"/>
</dbReference>
<dbReference type="Pfam" id="PF02518">
    <property type="entry name" value="HATPase_c"/>
    <property type="match status" value="1"/>
</dbReference>
<dbReference type="Gene3D" id="1.10.10.60">
    <property type="entry name" value="Homeodomain-like"/>
    <property type="match status" value="1"/>
</dbReference>
<dbReference type="Gene3D" id="2.60.40.10">
    <property type="entry name" value="Immunoglobulins"/>
    <property type="match status" value="1"/>
</dbReference>
<dbReference type="Pfam" id="PF12833">
    <property type="entry name" value="HTH_18"/>
    <property type="match status" value="1"/>
</dbReference>
<dbReference type="Gene3D" id="2.130.10.10">
    <property type="entry name" value="YVTN repeat-like/Quinoprotein amine dehydrogenase"/>
    <property type="match status" value="2"/>
</dbReference>
<dbReference type="SUPFAM" id="SSF50978">
    <property type="entry name" value="WD40 repeat-like"/>
    <property type="match status" value="1"/>
</dbReference>
<evidence type="ECO:0000259" key="10">
    <source>
        <dbReference type="PROSITE" id="PS50110"/>
    </source>
</evidence>
<dbReference type="PRINTS" id="PR00344">
    <property type="entry name" value="BCTRLSENSOR"/>
</dbReference>
<feature type="domain" description="HTH araC/xylS-type" evidence="8">
    <location>
        <begin position="1246"/>
        <end position="1345"/>
    </location>
</feature>
<dbReference type="InterPro" id="IPR003594">
    <property type="entry name" value="HATPase_dom"/>
</dbReference>
<dbReference type="InterPro" id="IPR018060">
    <property type="entry name" value="HTH_AraC"/>
</dbReference>
<dbReference type="Proteomes" id="UP001327027">
    <property type="component" value="Unassembled WGS sequence"/>
</dbReference>
<dbReference type="Gene3D" id="1.10.287.130">
    <property type="match status" value="1"/>
</dbReference>
<dbReference type="InterPro" id="IPR036097">
    <property type="entry name" value="HisK_dim/P_sf"/>
</dbReference>
<evidence type="ECO:0000256" key="2">
    <source>
        <dbReference type="ARBA" id="ARBA00012438"/>
    </source>
</evidence>
<evidence type="ECO:0000313" key="12">
    <source>
        <dbReference type="Proteomes" id="UP001327027"/>
    </source>
</evidence>
<dbReference type="SUPFAM" id="SSF55874">
    <property type="entry name" value="ATPase domain of HSP90 chaperone/DNA topoisomerase II/histidine kinase"/>
    <property type="match status" value="1"/>
</dbReference>
<evidence type="ECO:0000256" key="1">
    <source>
        <dbReference type="ARBA" id="ARBA00000085"/>
    </source>
</evidence>
<dbReference type="CDD" id="cd00082">
    <property type="entry name" value="HisKA"/>
    <property type="match status" value="1"/>
</dbReference>
<keyword evidence="6" id="KW-0804">Transcription</keyword>
<evidence type="ECO:0000259" key="9">
    <source>
        <dbReference type="PROSITE" id="PS50109"/>
    </source>
</evidence>
<dbReference type="EMBL" id="JAYKLX010000004">
    <property type="protein sequence ID" value="MEB3345809.1"/>
    <property type="molecule type" value="Genomic_DNA"/>
</dbReference>
<dbReference type="InterPro" id="IPR036890">
    <property type="entry name" value="HATPase_C_sf"/>
</dbReference>
<dbReference type="PROSITE" id="PS50110">
    <property type="entry name" value="RESPONSE_REGULATORY"/>
    <property type="match status" value="1"/>
</dbReference>
<evidence type="ECO:0000256" key="6">
    <source>
        <dbReference type="ARBA" id="ARBA00023163"/>
    </source>
</evidence>
<evidence type="ECO:0000313" key="11">
    <source>
        <dbReference type="EMBL" id="MEB3345809.1"/>
    </source>
</evidence>
<dbReference type="InterPro" id="IPR011006">
    <property type="entry name" value="CheY-like_superfamily"/>
</dbReference>
<dbReference type="Pfam" id="PF00072">
    <property type="entry name" value="Response_reg"/>
    <property type="match status" value="1"/>
</dbReference>
<name>A0ABU5ZUQ6_9FLAO</name>
<dbReference type="Pfam" id="PF07495">
    <property type="entry name" value="Y_Y_Y"/>
    <property type="match status" value="1"/>
</dbReference>
<evidence type="ECO:0000256" key="7">
    <source>
        <dbReference type="PROSITE-ProRule" id="PRU00169"/>
    </source>
</evidence>
<dbReference type="Pfam" id="PF07494">
    <property type="entry name" value="Reg_prop"/>
    <property type="match status" value="5"/>
</dbReference>
<dbReference type="InterPro" id="IPR011123">
    <property type="entry name" value="Y_Y_Y"/>
</dbReference>
<dbReference type="InterPro" id="IPR018062">
    <property type="entry name" value="HTH_AraC-typ_CS"/>
</dbReference>
<comment type="catalytic activity">
    <reaction evidence="1">
        <text>ATP + protein L-histidine = ADP + protein N-phospho-L-histidine.</text>
        <dbReference type="EC" id="2.7.13.3"/>
    </reaction>
</comment>
<evidence type="ECO:0000256" key="3">
    <source>
        <dbReference type="ARBA" id="ARBA00022553"/>
    </source>
</evidence>
<dbReference type="InterPro" id="IPR003661">
    <property type="entry name" value="HisK_dim/P_dom"/>
</dbReference>
<keyword evidence="4" id="KW-0805">Transcription regulation</keyword>
<sequence length="1348" mass="154074">MKKVNFLLTLVIHFFAFSQESNFNNFIHFSVSEGLSQSTVVAIEQDQFKQMWIGTRDGINKYDGEEITIYRNIASDSISLSNNDILSIKEDNKGFIWIGTHNGLNRFDPRTETFTRFLYSSDKNTISHCSIRTIKQINDQSLWFASSDGLYIYDQKKEKLIGYRKNDINPSGLVNNFIIEIFQDKNDDIWIGTSTGIHKVIGKDIYNLKFENYTASSPLFIQAINENKEGDLWIGTKHNGLFAFDKSKKTFRPLNKVGKDKLQSTDIRRLEYDNNHNLWIGTYNGLYIKKKDQAIIKIAHQPGNPKSLSKNSIKEIFVDKNGSVWIGTYYGGVNLWDLYNNNFHILYKTKGDQAYQLGVVSSLVEDKNGMLFIGTEGNGVTVIHNNGKTCHELTEALNSKLSDTNIKSLLLDGSNLWIGTLKNGVEYFNIETKSFDSKLHKKLNTSLSDLGVYSMTKINDYLVMGTFGKGVIIYDTTSQKIKQITHQSSGDKSLTNDRVRCVFSDNKKNLWIGTDKGLNKIESNHIPLDTPHIKRFLFNNYKAYGQNIICIYQDSKNQIFVGTKEKGVLKLNGDTFEEVDLNLLNASVITAYSIVEDNQDNLWISSNLGMVKYNPIAKTSIIYNQTEGFLGNEFINNSYLKGNNGNLYFGGVKGVSFFNPVELQKKNYASNVILTGLKINGENIDKSISFMDNIVLEHDESSFSLNFAIPNYINTANNRYAYRLVGLNNDWKFTKNHEASYTLQKPGSYTFEVKDANDTEAWGEKPTTLTITVKAALWKTPLAYLIYFLIVSAILYQIFTNIKAKIVLAGKLKSERIAKSKQEEINRSKLDFFTNISHDFRTPLTLILAPLQQLIENYTGTKETYKKLLVIERNASQLLKLTNQLLDFRTFENKHSKLQAKKENLIPFLKGVHDSFDEFASIGNYTYTFRPHVNEIQVFYDRNKLEKVFYNILSNAFKYTPKGGKINTKVYTKDKNVIIDISDNGKGIDPEFMDKIFDRYYETASKIEYQKHFNQGSGIGLFIAKKAIELHKGEISVSSTKGGGTKFTIILRLGKNHLADHEIVQEKFNHNERLTYKDQSNRLKYFERGEINSITKKEGKPTILIVEDNDEFRDFVVEFLKENYSIIQANNGKVGLQKALRIQPDLIVSDVIMPIMEGTILCSKLKSDERTSHIPIILLTSKSSLPHKFEGLESGADAYIEKPFNIKEFLLLINNLISTTARLKQKVRNADLESSDNLSVEEKLLEKAIKIVESNIDNIDFDIPYFCSELGLSRTMLFLKIKEWTNLTPKEFINSIRMKKATQFLELGELSVSEVGYKVGFKDPKYFSKSFKKYYNKTPSQYAEQFYS</sequence>
<dbReference type="SUPFAM" id="SSF63829">
    <property type="entry name" value="Calcium-dependent phosphotriesterase"/>
    <property type="match status" value="2"/>
</dbReference>
<keyword evidence="5" id="KW-0238">DNA-binding</keyword>
<protein>
    <recommendedName>
        <fullName evidence="2">histidine kinase</fullName>
        <ecNumber evidence="2">2.7.13.3</ecNumber>
    </recommendedName>
</protein>
<dbReference type="InterPro" id="IPR005467">
    <property type="entry name" value="His_kinase_dom"/>
</dbReference>
<dbReference type="InterPro" id="IPR004358">
    <property type="entry name" value="Sig_transdc_His_kin-like_C"/>
</dbReference>
<evidence type="ECO:0000259" key="8">
    <source>
        <dbReference type="PROSITE" id="PS01124"/>
    </source>
</evidence>
<proteinExistence type="predicted"/>
<dbReference type="PROSITE" id="PS50109">
    <property type="entry name" value="HIS_KIN"/>
    <property type="match status" value="1"/>
</dbReference>
<dbReference type="SMART" id="SM00388">
    <property type="entry name" value="HisKA"/>
    <property type="match status" value="1"/>
</dbReference>
<dbReference type="PANTHER" id="PTHR43547">
    <property type="entry name" value="TWO-COMPONENT HISTIDINE KINASE"/>
    <property type="match status" value="1"/>
</dbReference>
<dbReference type="InterPro" id="IPR011110">
    <property type="entry name" value="Reg_prop"/>
</dbReference>
<comment type="caution">
    <text evidence="11">The sequence shown here is derived from an EMBL/GenBank/DDBJ whole genome shotgun (WGS) entry which is preliminary data.</text>
</comment>
<dbReference type="InterPro" id="IPR013783">
    <property type="entry name" value="Ig-like_fold"/>
</dbReference>
<dbReference type="PANTHER" id="PTHR43547:SF2">
    <property type="entry name" value="HYBRID SIGNAL TRANSDUCTION HISTIDINE KINASE C"/>
    <property type="match status" value="1"/>
</dbReference>
<organism evidence="11 12">
    <name type="scientific">Aquimarina gracilis</name>
    <dbReference type="NCBI Taxonomy" id="874422"/>
    <lineage>
        <taxon>Bacteria</taxon>
        <taxon>Pseudomonadati</taxon>
        <taxon>Bacteroidota</taxon>
        <taxon>Flavobacteriia</taxon>
        <taxon>Flavobacteriales</taxon>
        <taxon>Flavobacteriaceae</taxon>
        <taxon>Aquimarina</taxon>
    </lineage>
</organism>
<dbReference type="InterPro" id="IPR036322">
    <property type="entry name" value="WD40_repeat_dom_sf"/>
</dbReference>
<dbReference type="RefSeq" id="WP_324179838.1">
    <property type="nucleotide sequence ID" value="NZ_BAABAW010000007.1"/>
</dbReference>
<reference evidence="11 12" key="1">
    <citation type="journal article" date="2013" name="Int. J. Syst. Evol. Microbiol.">
        <title>Aquimarina gracilis sp. nov., isolated from the gut microflora of a mussel, Mytilus coruscus, and emended description of Aquimarina spongiae.</title>
        <authorList>
            <person name="Park S.C."/>
            <person name="Choe H.N."/>
            <person name="Baik K.S."/>
            <person name="Seong C.N."/>
        </authorList>
    </citation>
    <scope>NUCLEOTIDE SEQUENCE [LARGE SCALE GENOMIC DNA]</scope>
    <source>
        <strain evidence="11 12">PSC32</strain>
    </source>
</reference>
<dbReference type="InterPro" id="IPR015943">
    <property type="entry name" value="WD40/YVTN_repeat-like_dom_sf"/>
</dbReference>
<feature type="domain" description="Histidine kinase" evidence="9">
    <location>
        <begin position="835"/>
        <end position="1055"/>
    </location>
</feature>
<dbReference type="InterPro" id="IPR001789">
    <property type="entry name" value="Sig_transdc_resp-reg_receiver"/>
</dbReference>
<gene>
    <name evidence="11" type="ORF">U6A24_10070</name>
</gene>
<feature type="modified residue" description="4-aspartylphosphate" evidence="7">
    <location>
        <position position="1150"/>
    </location>
</feature>
<dbReference type="SUPFAM" id="SSF52172">
    <property type="entry name" value="CheY-like"/>
    <property type="match status" value="1"/>
</dbReference>
<keyword evidence="3 7" id="KW-0597">Phosphoprotein</keyword>
<dbReference type="SUPFAM" id="SSF46689">
    <property type="entry name" value="Homeodomain-like"/>
    <property type="match status" value="1"/>
</dbReference>
<dbReference type="Gene3D" id="3.40.50.2300">
    <property type="match status" value="1"/>
</dbReference>
<dbReference type="PROSITE" id="PS01124">
    <property type="entry name" value="HTH_ARAC_FAMILY_2"/>
    <property type="match status" value="1"/>
</dbReference>
<dbReference type="EC" id="2.7.13.3" evidence="2"/>
<accession>A0ABU5ZUQ6</accession>
<dbReference type="PROSITE" id="PS00041">
    <property type="entry name" value="HTH_ARAC_FAMILY_1"/>
    <property type="match status" value="1"/>
</dbReference>
<dbReference type="Pfam" id="PF00512">
    <property type="entry name" value="HisKA"/>
    <property type="match status" value="1"/>
</dbReference>
<dbReference type="SMART" id="SM00448">
    <property type="entry name" value="REC"/>
    <property type="match status" value="1"/>
</dbReference>
<dbReference type="InterPro" id="IPR009057">
    <property type="entry name" value="Homeodomain-like_sf"/>
</dbReference>
<keyword evidence="12" id="KW-1185">Reference proteome</keyword>